<dbReference type="InterPro" id="IPR002816">
    <property type="entry name" value="TraB/PrgY/GumN_fam"/>
</dbReference>
<proteinExistence type="predicted"/>
<dbReference type="EMBL" id="SPUH01000001">
    <property type="protein sequence ID" value="TKS54477.1"/>
    <property type="molecule type" value="Genomic_DNA"/>
</dbReference>
<dbReference type="Pfam" id="PF01963">
    <property type="entry name" value="TraB_PrgY_gumN"/>
    <property type="match status" value="1"/>
</dbReference>
<keyword evidence="2" id="KW-1185">Reference proteome</keyword>
<dbReference type="Proteomes" id="UP000298681">
    <property type="component" value="Unassembled WGS sequence"/>
</dbReference>
<name>A0A4Z1RIC9_9GAMM</name>
<sequence>MAPRYRPRCGTCWPERVRTLSDFHMNGARMAVAYAGTLAALLMLGLASGTAAAVDPVTPVETAADRVVDLETLVVSGTQPGPGMWKVSWGDNTLYILGTVSPLPRRMEWESAEVEAVVARSQAVIAPPMISVGTDIGFFRGMTLVPALLRARNNPSKRPLREAVTPELYARWEVLKARYIGRDRGVERRRPLLAAQELYEAALRRSGLRMSGVIWPVVTAAAKSAGVAVTDTTVRLPVEDPRRVLEELNSSDLADRECFEGTMARIETDLDNMRARANAWAVGDIEALAALPYEDHYRTCMDALTGSALARRLGLDDLQERAAQAWLDNVEQALAQHPTSFSMLAMQHLLGDGGMLERLAAKGYAIEAP</sequence>
<organism evidence="1 2">
    <name type="scientific">Luteimonas yindakuii</name>
    <dbReference type="NCBI Taxonomy" id="2565782"/>
    <lineage>
        <taxon>Bacteria</taxon>
        <taxon>Pseudomonadati</taxon>
        <taxon>Pseudomonadota</taxon>
        <taxon>Gammaproteobacteria</taxon>
        <taxon>Lysobacterales</taxon>
        <taxon>Lysobacteraceae</taxon>
        <taxon>Luteimonas</taxon>
    </lineage>
</organism>
<evidence type="ECO:0000313" key="1">
    <source>
        <dbReference type="EMBL" id="TKS54477.1"/>
    </source>
</evidence>
<gene>
    <name evidence="1" type="ORF">E4582_06695</name>
</gene>
<accession>A0A4Z1RIC9</accession>
<comment type="caution">
    <text evidence="1">The sequence shown here is derived from an EMBL/GenBank/DDBJ whole genome shotgun (WGS) entry which is preliminary data.</text>
</comment>
<dbReference type="AlphaFoldDB" id="A0A4Z1RIC9"/>
<dbReference type="CDD" id="cd14788">
    <property type="entry name" value="GumN"/>
    <property type="match status" value="1"/>
</dbReference>
<evidence type="ECO:0000313" key="2">
    <source>
        <dbReference type="Proteomes" id="UP000298681"/>
    </source>
</evidence>
<reference evidence="1 2" key="1">
    <citation type="submission" date="2019-01" db="EMBL/GenBank/DDBJ databases">
        <authorList>
            <person name="Zhang S."/>
        </authorList>
    </citation>
    <scope>NUCLEOTIDE SEQUENCE [LARGE SCALE GENOMIC DNA]</scope>
    <source>
        <strain evidence="1 2">1626</strain>
    </source>
</reference>
<protein>
    <submittedName>
        <fullName evidence="1">TraB/GumN family protein</fullName>
    </submittedName>
</protein>